<dbReference type="UniPathway" id="UPA00074">
    <property type="reaction ID" value="UER00126"/>
</dbReference>
<feature type="binding site" evidence="4">
    <location>
        <position position="109"/>
    </location>
    <ligand>
        <name>(6R)-10-formyltetrahydrofolate</name>
        <dbReference type="ChEBI" id="CHEBI:195366"/>
    </ligand>
</feature>
<dbReference type="InParanoid" id="A0A0J6WXW7"/>
<reference evidence="6 7" key="1">
    <citation type="submission" date="2015-06" db="EMBL/GenBank/DDBJ databases">
        <title>Draft genome sequence of beer spoilage bacterium Megasphaera cerevisiae type strain 20462.</title>
        <authorList>
            <person name="Kutumbaka K."/>
            <person name="Pasmowitz J."/>
            <person name="Mategko J."/>
            <person name="Reyes D."/>
            <person name="Friedrich A."/>
            <person name="Han S."/>
            <person name="Martens-Habbena W."/>
            <person name="Neal-McKinney J."/>
            <person name="Janagama H.K."/>
            <person name="Nadala C."/>
            <person name="Samadpour M."/>
        </authorList>
    </citation>
    <scope>NUCLEOTIDE SEQUENCE [LARGE SCALE GENOMIC DNA]</scope>
    <source>
        <strain evidence="6 7">DSM 20462</strain>
    </source>
</reference>
<dbReference type="EC" id="2.1.2.2" evidence="4"/>
<feature type="binding site" evidence="4">
    <location>
        <position position="67"/>
    </location>
    <ligand>
        <name>(6R)-10-formyltetrahydrofolate</name>
        <dbReference type="ChEBI" id="CHEBI:195366"/>
    </ligand>
</feature>
<dbReference type="PANTHER" id="PTHR43369">
    <property type="entry name" value="PHOSPHORIBOSYLGLYCINAMIDE FORMYLTRANSFERASE"/>
    <property type="match status" value="1"/>
</dbReference>
<dbReference type="PANTHER" id="PTHR43369:SF2">
    <property type="entry name" value="PHOSPHORIBOSYLGLYCINAMIDE FORMYLTRANSFERASE"/>
    <property type="match status" value="1"/>
</dbReference>
<dbReference type="EMBL" id="LEKT01000005">
    <property type="protein sequence ID" value="KMO87474.1"/>
    <property type="molecule type" value="Genomic_DNA"/>
</dbReference>
<keyword evidence="7" id="KW-1185">Reference proteome</keyword>
<dbReference type="Proteomes" id="UP000036503">
    <property type="component" value="Unassembled WGS sequence"/>
</dbReference>
<dbReference type="InterPro" id="IPR002376">
    <property type="entry name" value="Formyl_transf_N"/>
</dbReference>
<evidence type="ECO:0000313" key="7">
    <source>
        <dbReference type="Proteomes" id="UP000036503"/>
    </source>
</evidence>
<dbReference type="AlphaFoldDB" id="A0A0J6WXW7"/>
<feature type="binding site" evidence="4">
    <location>
        <begin position="14"/>
        <end position="16"/>
    </location>
    <ligand>
        <name>N(1)-(5-phospho-beta-D-ribosyl)glycinamide</name>
        <dbReference type="ChEBI" id="CHEBI:143788"/>
    </ligand>
</feature>
<evidence type="ECO:0000313" key="6">
    <source>
        <dbReference type="EMBL" id="KMO87474.1"/>
    </source>
</evidence>
<dbReference type="Gene3D" id="3.40.50.170">
    <property type="entry name" value="Formyl transferase, N-terminal domain"/>
    <property type="match status" value="1"/>
</dbReference>
<keyword evidence="3 4" id="KW-0658">Purine biosynthesis</keyword>
<evidence type="ECO:0000256" key="4">
    <source>
        <dbReference type="HAMAP-Rule" id="MF_01930"/>
    </source>
</evidence>
<dbReference type="CDD" id="cd08645">
    <property type="entry name" value="FMT_core_GART"/>
    <property type="match status" value="1"/>
</dbReference>
<keyword evidence="2 4" id="KW-0808">Transferase</keyword>
<sequence length="204" mass="22157">MTKKRIVIFASGRGSNADAIHEAVISGCINGEIVALVCDIPGASVMDKAKSWGVPVILAARREFPSKDAFEQYIIDQIEPFHADLICLAGFMRLLSSDFISHYTYRIINIHPALLPSFRGLHAQGQALAAGVKIAGCTVHFVVPDMDAGPIILQSAVPVLDDDTEETLSARILTKEHPAFVKAVSLFCDDKLRMDAGIVKRNDN</sequence>
<protein>
    <recommendedName>
        <fullName evidence="4">Phosphoribosylglycinamide formyltransferase</fullName>
        <ecNumber evidence="4">2.1.2.2</ecNumber>
    </recommendedName>
    <alternativeName>
        <fullName evidence="4">5'-phosphoribosylglycinamide transformylase</fullName>
    </alternativeName>
    <alternativeName>
        <fullName evidence="4">GAR transformylase</fullName>
        <shortName evidence="4">GART</shortName>
    </alternativeName>
</protein>
<comment type="similarity">
    <text evidence="4">Belongs to the GART family.</text>
</comment>
<name>A0A0J6WXW7_9FIRM</name>
<dbReference type="GO" id="GO:0006189">
    <property type="term" value="P:'de novo' IMP biosynthetic process"/>
    <property type="evidence" value="ECO:0007669"/>
    <property type="project" value="UniProtKB-UniRule"/>
</dbReference>
<dbReference type="STRING" id="39029.BSR42_05615"/>
<comment type="function">
    <text evidence="4">Catalyzes the transfer of a formyl group from 10-formyltetrahydrofolate to 5-phospho-ribosyl-glycinamide (GAR), producing 5-phospho-ribosyl-N-formylglycinamide (FGAR) and tetrahydrofolate.</text>
</comment>
<feature type="domain" description="Formyl transferase N-terminal" evidence="5">
    <location>
        <begin position="4"/>
        <end position="184"/>
    </location>
</feature>
<dbReference type="GO" id="GO:0005829">
    <property type="term" value="C:cytosol"/>
    <property type="evidence" value="ECO:0007669"/>
    <property type="project" value="TreeGrafter"/>
</dbReference>
<dbReference type="OrthoDB" id="9806170at2"/>
<feature type="site" description="Raises pKa of active site His" evidence="4">
    <location>
        <position position="147"/>
    </location>
</feature>
<evidence type="ECO:0000256" key="2">
    <source>
        <dbReference type="ARBA" id="ARBA00022679"/>
    </source>
</evidence>
<feature type="binding site" evidence="4">
    <location>
        <begin position="92"/>
        <end position="95"/>
    </location>
    <ligand>
        <name>(6R)-10-formyltetrahydrofolate</name>
        <dbReference type="ChEBI" id="CHEBI:195366"/>
    </ligand>
</feature>
<dbReference type="Pfam" id="PF00551">
    <property type="entry name" value="Formyl_trans_N"/>
    <property type="match status" value="1"/>
</dbReference>
<feature type="active site" description="Proton donor" evidence="4">
    <location>
        <position position="111"/>
    </location>
</feature>
<dbReference type="HAMAP" id="MF_01930">
    <property type="entry name" value="PurN"/>
    <property type="match status" value="1"/>
</dbReference>
<evidence type="ECO:0000259" key="5">
    <source>
        <dbReference type="Pfam" id="PF00551"/>
    </source>
</evidence>
<dbReference type="PATRIC" id="fig|1122219.3.peg.2103"/>
<evidence type="ECO:0000256" key="3">
    <source>
        <dbReference type="ARBA" id="ARBA00022755"/>
    </source>
</evidence>
<dbReference type="GO" id="GO:0004644">
    <property type="term" value="F:phosphoribosylglycinamide formyltransferase activity"/>
    <property type="evidence" value="ECO:0007669"/>
    <property type="project" value="UniProtKB-UniRule"/>
</dbReference>
<gene>
    <name evidence="4" type="primary">purN</name>
    <name evidence="6" type="ORF">AB840_02705</name>
</gene>
<dbReference type="RefSeq" id="WP_048513291.1">
    <property type="nucleotide sequence ID" value="NZ_FUXD01000001.1"/>
</dbReference>
<dbReference type="InterPro" id="IPR036477">
    <property type="entry name" value="Formyl_transf_N_sf"/>
</dbReference>
<dbReference type="InterPro" id="IPR004607">
    <property type="entry name" value="GART"/>
</dbReference>
<organism evidence="6 7">
    <name type="scientific">Megasphaera cerevisiae DSM 20462</name>
    <dbReference type="NCBI Taxonomy" id="1122219"/>
    <lineage>
        <taxon>Bacteria</taxon>
        <taxon>Bacillati</taxon>
        <taxon>Bacillota</taxon>
        <taxon>Negativicutes</taxon>
        <taxon>Veillonellales</taxon>
        <taxon>Veillonellaceae</taxon>
        <taxon>Megasphaera</taxon>
    </lineage>
</organism>
<comment type="pathway">
    <text evidence="1 4">Purine metabolism; IMP biosynthesis via de novo pathway; N(2)-formyl-N(1)-(5-phospho-D-ribosyl)glycinamide from N(1)-(5-phospho-D-ribosyl)glycinamide (10-formyl THF route): step 1/1.</text>
</comment>
<comment type="catalytic activity">
    <reaction evidence="4">
        <text>N(1)-(5-phospho-beta-D-ribosyl)glycinamide + (6R)-10-formyltetrahydrofolate = N(2)-formyl-N(1)-(5-phospho-beta-D-ribosyl)glycinamide + (6S)-5,6,7,8-tetrahydrofolate + H(+)</text>
        <dbReference type="Rhea" id="RHEA:15053"/>
        <dbReference type="ChEBI" id="CHEBI:15378"/>
        <dbReference type="ChEBI" id="CHEBI:57453"/>
        <dbReference type="ChEBI" id="CHEBI:143788"/>
        <dbReference type="ChEBI" id="CHEBI:147286"/>
        <dbReference type="ChEBI" id="CHEBI:195366"/>
        <dbReference type="EC" id="2.1.2.2"/>
    </reaction>
</comment>
<dbReference type="SUPFAM" id="SSF53328">
    <property type="entry name" value="Formyltransferase"/>
    <property type="match status" value="1"/>
</dbReference>
<accession>A0A0J6WXW7</accession>
<dbReference type="FunCoup" id="A0A0J6WXW7">
    <property type="interactions" value="480"/>
</dbReference>
<evidence type="ECO:0000256" key="1">
    <source>
        <dbReference type="ARBA" id="ARBA00005054"/>
    </source>
</evidence>
<dbReference type="NCBIfam" id="TIGR00639">
    <property type="entry name" value="PurN"/>
    <property type="match status" value="1"/>
</dbReference>
<comment type="caution">
    <text evidence="6">The sequence shown here is derived from an EMBL/GenBank/DDBJ whole genome shotgun (WGS) entry which is preliminary data.</text>
</comment>
<proteinExistence type="inferred from homology"/>